<dbReference type="Proteomes" id="UP000002350">
    <property type="component" value="Chromosome"/>
</dbReference>
<evidence type="ECO:0000313" key="2">
    <source>
        <dbReference type="Proteomes" id="UP000002350"/>
    </source>
</evidence>
<keyword evidence="2" id="KW-1185">Reference proteome</keyword>
<gene>
    <name evidence="1" type="ordered locus">SVI_4031</name>
</gene>
<sequence>MYLVQHAINNGRDFDPEHKVYIMTGFPWGTYEKSLHQEKNRWWDTRVLA</sequence>
<accession>D4ZDU1</accession>
<dbReference type="STRING" id="637905.SVI_4031"/>
<proteinExistence type="predicted"/>
<dbReference type="HOGENOM" id="CLU_3140641_0_0_6"/>
<dbReference type="KEGG" id="svo:SVI_4031"/>
<organism evidence="1 2">
    <name type="scientific">Shewanella violacea (strain JCM 10179 / CIP 106290 / LMG 19151 / DSS12)</name>
    <dbReference type="NCBI Taxonomy" id="637905"/>
    <lineage>
        <taxon>Bacteria</taxon>
        <taxon>Pseudomonadati</taxon>
        <taxon>Pseudomonadota</taxon>
        <taxon>Gammaproteobacteria</taxon>
        <taxon>Alteromonadales</taxon>
        <taxon>Shewanellaceae</taxon>
        <taxon>Shewanella</taxon>
    </lineage>
</organism>
<protein>
    <submittedName>
        <fullName evidence="1">Uncharacterized protein</fullName>
    </submittedName>
</protein>
<dbReference type="AlphaFoldDB" id="D4ZDU1"/>
<reference evidence="2" key="1">
    <citation type="journal article" date="2010" name="Mol. Biosyst.">
        <title>Complete genome sequence and comparative analysis of Shewanella violacea, a psychrophilic and piezophilic bacterium from deep sea floor sediments.</title>
        <authorList>
            <person name="Aono E."/>
            <person name="Baba T."/>
            <person name="Ara T."/>
            <person name="Nishi T."/>
            <person name="Nakamichi T."/>
            <person name="Inamoto E."/>
            <person name="Toyonaga H."/>
            <person name="Hasegawa M."/>
            <person name="Takai Y."/>
            <person name="Okumura Y."/>
            <person name="Baba M."/>
            <person name="Tomita M."/>
            <person name="Kato C."/>
            <person name="Oshima T."/>
            <person name="Nakasone K."/>
            <person name="Mori H."/>
        </authorList>
    </citation>
    <scope>NUCLEOTIDE SEQUENCE [LARGE SCALE GENOMIC DNA]</scope>
    <source>
        <strain evidence="2">JCM 10179 / CIP 106290 / LMG 19151 / DSS12</strain>
    </source>
</reference>
<dbReference type="EMBL" id="AP011177">
    <property type="protein sequence ID" value="BAJ04002.1"/>
    <property type="molecule type" value="Genomic_DNA"/>
</dbReference>
<evidence type="ECO:0000313" key="1">
    <source>
        <dbReference type="EMBL" id="BAJ04002.1"/>
    </source>
</evidence>
<name>D4ZDU1_SHEVD</name>